<keyword evidence="3" id="KW-1185">Reference proteome</keyword>
<accession>A0ABY3R9T7</accession>
<dbReference type="Proteomes" id="UP001431010">
    <property type="component" value="Chromosome"/>
</dbReference>
<dbReference type="RefSeq" id="WP_231319994.1">
    <property type="nucleotide sequence ID" value="NZ_CP088156.1"/>
</dbReference>
<reference evidence="2" key="1">
    <citation type="journal article" date="2024" name="Antonie Van Leeuwenhoek">
        <title>Bradyrhizobium ontarionense sp. nov., a novel bacterial symbiont isolated from Aeschynomene indica (Indian jointvetch), harbours photosynthesis, nitrogen fixation and nitrous oxide (N2O) reductase genes.</title>
        <authorList>
            <person name="Bromfield E.S.P."/>
            <person name="Cloutier S."/>
        </authorList>
    </citation>
    <scope>NUCLEOTIDE SEQUENCE</scope>
    <source>
        <strain evidence="2">A19</strain>
    </source>
</reference>
<dbReference type="EMBL" id="CP088156">
    <property type="protein sequence ID" value="UFZ03981.1"/>
    <property type="molecule type" value="Genomic_DNA"/>
</dbReference>
<name>A0ABY3R9T7_9BRAD</name>
<feature type="chain" id="PRO_5045621433" evidence="1">
    <location>
        <begin position="24"/>
        <end position="90"/>
    </location>
</feature>
<dbReference type="InterPro" id="IPR058110">
    <property type="entry name" value="GCG_CRPN_dom"/>
</dbReference>
<sequence>MRHLFTSALLAATVMLGGSAAHAFTLPAQPAAPDSNVERVAGGCGPGWFPDRFGRCRPAPRVYRPYGYGGYGPRTCFLRPTPWGPRRVCR</sequence>
<feature type="signal peptide" evidence="1">
    <location>
        <begin position="1"/>
        <end position="23"/>
    </location>
</feature>
<gene>
    <name evidence="2" type="ORF">LQG66_33105</name>
</gene>
<keyword evidence="1" id="KW-0732">Signal</keyword>
<evidence type="ECO:0000256" key="1">
    <source>
        <dbReference type="SAM" id="SignalP"/>
    </source>
</evidence>
<protein>
    <submittedName>
        <fullName evidence="2">Uncharacterized protein</fullName>
    </submittedName>
</protein>
<organism evidence="2 3">
    <name type="scientific">Bradyrhizobium ontarionense</name>
    <dbReference type="NCBI Taxonomy" id="2898149"/>
    <lineage>
        <taxon>Bacteria</taxon>
        <taxon>Pseudomonadati</taxon>
        <taxon>Pseudomonadota</taxon>
        <taxon>Alphaproteobacteria</taxon>
        <taxon>Hyphomicrobiales</taxon>
        <taxon>Nitrobacteraceae</taxon>
        <taxon>Bradyrhizobium</taxon>
    </lineage>
</organism>
<proteinExistence type="predicted"/>
<evidence type="ECO:0000313" key="2">
    <source>
        <dbReference type="EMBL" id="UFZ03981.1"/>
    </source>
</evidence>
<evidence type="ECO:0000313" key="3">
    <source>
        <dbReference type="Proteomes" id="UP001431010"/>
    </source>
</evidence>
<dbReference type="NCBIfam" id="NF047412">
    <property type="entry name" value="sig_GCG_CRPN_rpt"/>
    <property type="match status" value="1"/>
</dbReference>